<dbReference type="Pfam" id="PF13470">
    <property type="entry name" value="PIN_3"/>
    <property type="match status" value="1"/>
</dbReference>
<protein>
    <submittedName>
        <fullName evidence="2">Toxin-antitoxin system toxin component, PIN family</fullName>
    </submittedName>
</protein>
<feature type="domain" description="PIN" evidence="1">
    <location>
        <begin position="1"/>
        <end position="118"/>
    </location>
</feature>
<accession>A0ABX7WZ65</accession>
<dbReference type="PANTHER" id="PTHR34610:SF3">
    <property type="entry name" value="SSL7007 PROTEIN"/>
    <property type="match status" value="1"/>
</dbReference>
<evidence type="ECO:0000313" key="3">
    <source>
        <dbReference type="Proteomes" id="UP000672027"/>
    </source>
</evidence>
<dbReference type="PANTHER" id="PTHR34610">
    <property type="entry name" value="SSL7007 PROTEIN"/>
    <property type="match status" value="1"/>
</dbReference>
<dbReference type="InterPro" id="IPR002716">
    <property type="entry name" value="PIN_dom"/>
</dbReference>
<dbReference type="SUPFAM" id="SSF88723">
    <property type="entry name" value="PIN domain-like"/>
    <property type="match status" value="1"/>
</dbReference>
<dbReference type="RefSeq" id="WP_210225792.1">
    <property type="nucleotide sequence ID" value="NZ_CP072800.1"/>
</dbReference>
<dbReference type="SMART" id="SM00670">
    <property type="entry name" value="PINc"/>
    <property type="match status" value="1"/>
</dbReference>
<keyword evidence="3" id="KW-1185">Reference proteome</keyword>
<dbReference type="InterPro" id="IPR029060">
    <property type="entry name" value="PIN-like_dom_sf"/>
</dbReference>
<proteinExistence type="predicted"/>
<evidence type="ECO:0000259" key="1">
    <source>
        <dbReference type="SMART" id="SM00670"/>
    </source>
</evidence>
<dbReference type="Proteomes" id="UP000672027">
    <property type="component" value="Chromosome"/>
</dbReference>
<reference evidence="2 3" key="1">
    <citation type="submission" date="2021-04" db="EMBL/GenBank/DDBJ databases">
        <title>Genomics, taxonomy and metabolism of representatives of sulfur bacteria of the genus Thiothrix: Thiothrix fructosivorans QT, Thiothrix unzii A1T and three new species, Thiothrix subterranea sp. nov., Thiothrix litoralis sp. nov. and 'Candidatus Thiothrix anitrata' sp. nov.</title>
        <authorList>
            <person name="Ravin N.V."/>
            <person name="Smolyakov D."/>
            <person name="Rudenko T.S."/>
            <person name="Mardanov A.V."/>
            <person name="Beletsky A.V."/>
            <person name="Markov N.D."/>
            <person name="Fomenkov A.I."/>
            <person name="Roberts R.J."/>
            <person name="Karnachuk O.V."/>
            <person name="Novikov A."/>
            <person name="Grabovich M.Y."/>
        </authorList>
    </citation>
    <scope>NUCLEOTIDE SEQUENCE [LARGE SCALE GENOMIC DNA]</scope>
    <source>
        <strain evidence="2 3">A52</strain>
    </source>
</reference>
<dbReference type="NCBIfam" id="TIGR00305">
    <property type="entry name" value="putative toxin-antitoxin system toxin component, PIN family"/>
    <property type="match status" value="1"/>
</dbReference>
<dbReference type="CDD" id="cd09854">
    <property type="entry name" value="PIN_VapC-like"/>
    <property type="match status" value="1"/>
</dbReference>
<gene>
    <name evidence="2" type="ORF">J8380_11600</name>
</gene>
<sequence>MKLVIDTNVIIAGFRSKHGASFQLLQRIWQGSLPFLLSVPLVLEYEDVLKRPDTLAATSLTLDEVDTVLDVLCLRGNEILIHYLWRPQLTDAKDDMVLELAVNGMAEAIVTFNVKDFQPAASHWNVATITPGECLRNLKQREV</sequence>
<evidence type="ECO:0000313" key="2">
    <source>
        <dbReference type="EMBL" id="QTR48922.1"/>
    </source>
</evidence>
<dbReference type="InterPro" id="IPR002850">
    <property type="entry name" value="PIN_toxin-like"/>
</dbReference>
<organism evidence="2 3">
    <name type="scientific">Candidatus Thiothrix anitrata</name>
    <dbReference type="NCBI Taxonomy" id="2823902"/>
    <lineage>
        <taxon>Bacteria</taxon>
        <taxon>Pseudomonadati</taxon>
        <taxon>Pseudomonadota</taxon>
        <taxon>Gammaproteobacteria</taxon>
        <taxon>Thiotrichales</taxon>
        <taxon>Thiotrichaceae</taxon>
        <taxon>Thiothrix</taxon>
    </lineage>
</organism>
<name>A0ABX7WZ65_9GAMM</name>
<dbReference type="EMBL" id="CP072800">
    <property type="protein sequence ID" value="QTR48922.1"/>
    <property type="molecule type" value="Genomic_DNA"/>
</dbReference>